<gene>
    <name evidence="10" type="primary">ydhV_2</name>
    <name evidence="10" type="ORF">MOST_03060</name>
</gene>
<dbReference type="Pfam" id="PF02730">
    <property type="entry name" value="AFOR_N"/>
    <property type="match status" value="1"/>
</dbReference>
<dbReference type="SUPFAM" id="SSF56228">
    <property type="entry name" value="Aldehyde ferredoxin oxidoreductase, N-terminal domain"/>
    <property type="match status" value="1"/>
</dbReference>
<dbReference type="InterPro" id="IPR013985">
    <property type="entry name" value="Ald_Fedxn_OxRdtase_dom3"/>
</dbReference>
<keyword evidence="7" id="KW-0411">Iron-sulfur</keyword>
<proteinExistence type="inferred from homology"/>
<dbReference type="InterPro" id="IPR013984">
    <property type="entry name" value="Ald_Fedxn_OxRdtase_dom2"/>
</dbReference>
<organism evidence="10 11">
    <name type="scientific">Neomoorella stamsii</name>
    <dbReference type="NCBI Taxonomy" id="1266720"/>
    <lineage>
        <taxon>Bacteria</taxon>
        <taxon>Bacillati</taxon>
        <taxon>Bacillota</taxon>
        <taxon>Clostridia</taxon>
        <taxon>Neomoorellales</taxon>
        <taxon>Neomoorellaceae</taxon>
        <taxon>Neomoorella</taxon>
    </lineage>
</organism>
<comment type="cofactor">
    <cofactor evidence="1">
        <name>[4Fe-4S] cluster</name>
        <dbReference type="ChEBI" id="CHEBI:49883"/>
    </cofactor>
</comment>
<dbReference type="EC" id="1.-.-.-" evidence="10"/>
<comment type="cofactor">
    <cofactor evidence="8">
        <name>tungstopterin</name>
        <dbReference type="ChEBI" id="CHEBI:30402"/>
    </cofactor>
</comment>
<dbReference type="RefSeq" id="WP_054936435.1">
    <property type="nucleotide sequence ID" value="NZ_PVXL01000013.1"/>
</dbReference>
<dbReference type="InterPro" id="IPR036503">
    <property type="entry name" value="Ald_Fedxn_OxRdtase_N_sf"/>
</dbReference>
<dbReference type="InterPro" id="IPR036021">
    <property type="entry name" value="Tungsten_al_ferr_oxy-like_C"/>
</dbReference>
<name>A0A9X7J6C2_9FIRM</name>
<dbReference type="Gene3D" id="1.10.569.10">
    <property type="entry name" value="Aldehyde Ferredoxin Oxidoreductase Protein, subunit A, domain 2"/>
    <property type="match status" value="1"/>
</dbReference>
<accession>A0A9X7J6C2</accession>
<evidence type="ECO:0000313" key="10">
    <source>
        <dbReference type="EMBL" id="PRR77178.1"/>
    </source>
</evidence>
<dbReference type="PANTHER" id="PTHR30038:SF0">
    <property type="entry name" value="TUNGSTEN-CONTAINING ALDEHYDE FERREDOXIN OXIDOREDUCTASE"/>
    <property type="match status" value="1"/>
</dbReference>
<evidence type="ECO:0000256" key="2">
    <source>
        <dbReference type="ARBA" id="ARBA00011032"/>
    </source>
</evidence>
<keyword evidence="11" id="KW-1185">Reference proteome</keyword>
<keyword evidence="5 10" id="KW-0560">Oxidoreductase</keyword>
<dbReference type="Pfam" id="PF01314">
    <property type="entry name" value="AFOR_C"/>
    <property type="match status" value="1"/>
</dbReference>
<dbReference type="SUPFAM" id="SSF48310">
    <property type="entry name" value="Aldehyde ferredoxin oxidoreductase, C-terminal domains"/>
    <property type="match status" value="1"/>
</dbReference>
<comment type="caution">
    <text evidence="10">The sequence shown here is derived from an EMBL/GenBank/DDBJ whole genome shotgun (WGS) entry which is preliminary data.</text>
</comment>
<dbReference type="Gene3D" id="1.10.599.10">
    <property type="entry name" value="Aldehyde Ferredoxin Oxidoreductase Protein, subunit A, domain 3"/>
    <property type="match status" value="1"/>
</dbReference>
<feature type="domain" description="Aldehyde ferredoxin oxidoreductase N-terminal" evidence="9">
    <location>
        <begin position="5"/>
        <end position="207"/>
    </location>
</feature>
<dbReference type="GO" id="GO:0009055">
    <property type="term" value="F:electron transfer activity"/>
    <property type="evidence" value="ECO:0007669"/>
    <property type="project" value="InterPro"/>
</dbReference>
<evidence type="ECO:0000256" key="6">
    <source>
        <dbReference type="ARBA" id="ARBA00023004"/>
    </source>
</evidence>
<dbReference type="PANTHER" id="PTHR30038">
    <property type="entry name" value="ALDEHYDE FERREDOXIN OXIDOREDUCTASE"/>
    <property type="match status" value="1"/>
</dbReference>
<comment type="similarity">
    <text evidence="2">Belongs to the AOR/FOR family.</text>
</comment>
<dbReference type="AlphaFoldDB" id="A0A9X7J6C2"/>
<keyword evidence="4" id="KW-0479">Metal-binding</keyword>
<evidence type="ECO:0000256" key="7">
    <source>
        <dbReference type="ARBA" id="ARBA00023014"/>
    </source>
</evidence>
<keyword evidence="6" id="KW-0408">Iron</keyword>
<sequence length="609" mass="66577">MNDGYGGTILKIDLTTLNIEKIPMPKNLKHNFLGGNGFGIKYLYDLLPAGIDPLSPANVLIFAVGPATGTLIPTASRFAVVTKSPLTGLFIDSYAGGHWGSELKYAGYDAIVITGRAPHPVYLYINNDHVELKEATHLWGKTTYATEEIIRKDLQNHELKVAVIGPAGENKVKMASILAGTRVAARGGVGAVMGSKNLKAIAVRGTRGVKVADPEGLINFFREYMAKFKANPLTGKDRPRYGTTGGPANNNVLGILGTRNWQKETFEYATDISGPKIIDEEGRLIRSTACLACPLNCGKVLQGKLKDQEIINEGPDYETLYSFGSMCEVNSFDFILAADRLCDEYGLDTISTGVTIAFAMECFEKGLITAQDTGGLKITFGDPEIILTLIEQIAYRKGFGEILAEGSKRVSQIIGRGTEQYAMQVKGLEPAGHSARGLKGMALGYATSNRGGSHLDYRPVVERSGKADRFSPEGKGKIVKENQDMSTIGDSLVICRFTEPVFGFFLGKPYVDIVNLTTGRNLDLVELRLIAERIYTLERLFNVREGVTRAQDTLPQRFLQEPIPGGPSRGCVVRLEELRQMLDEYYQARGWDVKTGIPTKETLEKLGLE</sequence>
<dbReference type="Proteomes" id="UP000239430">
    <property type="component" value="Unassembled WGS sequence"/>
</dbReference>
<reference evidence="10 11" key="1">
    <citation type="submission" date="2018-03" db="EMBL/GenBank/DDBJ databases">
        <title>Genome sequence of Moorella stamsii DSM 26217.</title>
        <authorList>
            <person name="Poehlein A."/>
            <person name="Daniel R."/>
        </authorList>
    </citation>
    <scope>NUCLEOTIDE SEQUENCE [LARGE SCALE GENOMIC DNA]</scope>
    <source>
        <strain evidence="11">DSM 26217</strain>
    </source>
</reference>
<dbReference type="Gene3D" id="3.60.9.10">
    <property type="entry name" value="Aldehyde ferredoxin oxidoreductase, N-terminal domain"/>
    <property type="match status" value="1"/>
</dbReference>
<dbReference type="InterPro" id="IPR051919">
    <property type="entry name" value="W-dependent_AOR"/>
</dbReference>
<dbReference type="GO" id="GO:0016625">
    <property type="term" value="F:oxidoreductase activity, acting on the aldehyde or oxo group of donors, iron-sulfur protein as acceptor"/>
    <property type="evidence" value="ECO:0007669"/>
    <property type="project" value="InterPro"/>
</dbReference>
<evidence type="ECO:0000256" key="8">
    <source>
        <dbReference type="ARBA" id="ARBA00049934"/>
    </source>
</evidence>
<dbReference type="InterPro" id="IPR013983">
    <property type="entry name" value="Ald_Fedxn_OxRdtase_N"/>
</dbReference>
<dbReference type="SMART" id="SM00790">
    <property type="entry name" value="AFOR_N"/>
    <property type="match status" value="1"/>
</dbReference>
<evidence type="ECO:0000256" key="4">
    <source>
        <dbReference type="ARBA" id="ARBA00022723"/>
    </source>
</evidence>
<protein>
    <submittedName>
        <fullName evidence="10">Oxidoreductase YdhV</fullName>
        <ecNumber evidence="10">1.-.-.-</ecNumber>
    </submittedName>
</protein>
<evidence type="ECO:0000256" key="1">
    <source>
        <dbReference type="ARBA" id="ARBA00001966"/>
    </source>
</evidence>
<evidence type="ECO:0000256" key="5">
    <source>
        <dbReference type="ARBA" id="ARBA00023002"/>
    </source>
</evidence>
<dbReference type="InterPro" id="IPR001203">
    <property type="entry name" value="OxRdtase_Ald_Fedxn_C"/>
</dbReference>
<dbReference type="GO" id="GO:0046872">
    <property type="term" value="F:metal ion binding"/>
    <property type="evidence" value="ECO:0007669"/>
    <property type="project" value="UniProtKB-KW"/>
</dbReference>
<evidence type="ECO:0000256" key="3">
    <source>
        <dbReference type="ARBA" id="ARBA00022485"/>
    </source>
</evidence>
<dbReference type="EMBL" id="PVXL01000013">
    <property type="protein sequence ID" value="PRR77178.1"/>
    <property type="molecule type" value="Genomic_DNA"/>
</dbReference>
<keyword evidence="3" id="KW-0004">4Fe-4S</keyword>
<evidence type="ECO:0000313" key="11">
    <source>
        <dbReference type="Proteomes" id="UP000239430"/>
    </source>
</evidence>
<dbReference type="GO" id="GO:0051539">
    <property type="term" value="F:4 iron, 4 sulfur cluster binding"/>
    <property type="evidence" value="ECO:0007669"/>
    <property type="project" value="UniProtKB-KW"/>
</dbReference>
<evidence type="ECO:0000259" key="9">
    <source>
        <dbReference type="SMART" id="SM00790"/>
    </source>
</evidence>